<gene>
    <name evidence="3" type="ORF">Q5Y72_01105</name>
</gene>
<dbReference type="Proteomes" id="UP001224997">
    <property type="component" value="Unassembled WGS sequence"/>
</dbReference>
<feature type="region of interest" description="Disordered" evidence="1">
    <location>
        <begin position="1"/>
        <end position="184"/>
    </location>
</feature>
<accession>A0ABT9J7D9</accession>
<protein>
    <recommendedName>
        <fullName evidence="5">Sugar transporter</fullName>
    </recommendedName>
</protein>
<feature type="transmembrane region" description="Helical" evidence="2">
    <location>
        <begin position="193"/>
        <end position="215"/>
    </location>
</feature>
<dbReference type="InterPro" id="IPR050445">
    <property type="entry name" value="Bact_polysacc_biosynth/exp"/>
</dbReference>
<dbReference type="PANTHER" id="PTHR32309">
    <property type="entry name" value="TYROSINE-PROTEIN KINASE"/>
    <property type="match status" value="1"/>
</dbReference>
<comment type="caution">
    <text evidence="3">The sequence shown here is derived from an EMBL/GenBank/DDBJ whole genome shotgun (WGS) entry which is preliminary data.</text>
</comment>
<dbReference type="PANTHER" id="PTHR32309:SF13">
    <property type="entry name" value="FERRIC ENTEROBACTIN TRANSPORT PROTEIN FEPE"/>
    <property type="match status" value="1"/>
</dbReference>
<keyword evidence="2" id="KW-0812">Transmembrane</keyword>
<evidence type="ECO:0000256" key="2">
    <source>
        <dbReference type="SAM" id="Phobius"/>
    </source>
</evidence>
<name>A0ABT9J7D9_9RHOB</name>
<feature type="compositionally biased region" description="Low complexity" evidence="1">
    <location>
        <begin position="106"/>
        <end position="115"/>
    </location>
</feature>
<reference evidence="3 4" key="1">
    <citation type="submission" date="2023-08" db="EMBL/GenBank/DDBJ databases">
        <authorList>
            <person name="Park J.-S."/>
        </authorList>
    </citation>
    <scope>NUCLEOTIDE SEQUENCE [LARGE SCALE GENOMIC DNA]</scope>
    <source>
        <strain evidence="3 4">2205BS29-5</strain>
    </source>
</reference>
<dbReference type="RefSeq" id="WP_305961570.1">
    <property type="nucleotide sequence ID" value="NZ_JAVAMQ010000001.1"/>
</dbReference>
<proteinExistence type="predicted"/>
<evidence type="ECO:0000313" key="4">
    <source>
        <dbReference type="Proteomes" id="UP001224997"/>
    </source>
</evidence>
<evidence type="ECO:0000313" key="3">
    <source>
        <dbReference type="EMBL" id="MDP5305696.1"/>
    </source>
</evidence>
<dbReference type="EMBL" id="JAVAMQ010000001">
    <property type="protein sequence ID" value="MDP5305696.1"/>
    <property type="molecule type" value="Genomic_DNA"/>
</dbReference>
<feature type="compositionally biased region" description="Basic residues" evidence="1">
    <location>
        <begin position="96"/>
        <end position="105"/>
    </location>
</feature>
<keyword evidence="2" id="KW-1133">Transmembrane helix</keyword>
<keyword evidence="4" id="KW-1185">Reference proteome</keyword>
<keyword evidence="2" id="KW-0472">Membrane</keyword>
<evidence type="ECO:0000256" key="1">
    <source>
        <dbReference type="SAM" id="MobiDB-lite"/>
    </source>
</evidence>
<feature type="transmembrane region" description="Helical" evidence="2">
    <location>
        <begin position="527"/>
        <end position="549"/>
    </location>
</feature>
<feature type="compositionally biased region" description="Pro residues" evidence="1">
    <location>
        <begin position="116"/>
        <end position="129"/>
    </location>
</feature>
<organism evidence="3 4">
    <name type="scientific">Paracoccus spongiarum</name>
    <dbReference type="NCBI Taxonomy" id="3064387"/>
    <lineage>
        <taxon>Bacteria</taxon>
        <taxon>Pseudomonadati</taxon>
        <taxon>Pseudomonadota</taxon>
        <taxon>Alphaproteobacteria</taxon>
        <taxon>Rhodobacterales</taxon>
        <taxon>Paracoccaceae</taxon>
        <taxon>Paracoccus</taxon>
    </lineage>
</organism>
<sequence length="553" mass="60723">MSAPDRPGRLAQDAAADRLPADERRADDRPPEDQPRRPAFLDRPGPQGLAALRASAPEAEAEDRWTTATGNDGGAGASDADPDADPDGRAGSGGSRRNRRMRKNQRAAATAAPSPAATPAPAAPAPDPAPRSRAARRRGDDDDEADDAPASGADTRREKVRRRQAEREARRLARPQPAVRPPASRARFERRHLGLLLSFLLVVVTPVALSGWYLYARAVDQYASVLGFSVRSESGPSSSDLLGGLTSSLIGMTSSSSSDTDILYKFIQSRDLVERIDSRLDLRAIWSKAPGDPVFGYRGNDSLEDLLTEWERKVRVYYDNGMIDLRVLAFDPADARNVAQAILDESTVLINQLNDVAREDALRYSRTELDDALERLKLARQAVTEFRNRHQLVDPSADVQGQIGVVSSLQQQLAEELVALGLLRANAQPGDQRIEQAQLRISVIREQIEAERQKFGSETASGELLSDLVGQYESLSVDREFAERTYTAALAAHDTARAEAVRQSLYLAAYVKPTLAQEAEYPERAKLMLIIGGFLLLIWVVGLLVFYSLRDRR</sequence>
<evidence type="ECO:0008006" key="5">
    <source>
        <dbReference type="Google" id="ProtNLM"/>
    </source>
</evidence>
<feature type="compositionally biased region" description="Basic and acidic residues" evidence="1">
    <location>
        <begin position="15"/>
        <end position="40"/>
    </location>
</feature>